<feature type="chain" id="PRO_5045163882" description="Pentapeptide MXKDX repeat protein" evidence="1">
    <location>
        <begin position="22"/>
        <end position="90"/>
    </location>
</feature>
<dbReference type="Proteomes" id="UP000076609">
    <property type="component" value="Unassembled WGS sequence"/>
</dbReference>
<dbReference type="PROSITE" id="PS51257">
    <property type="entry name" value="PROKAR_LIPOPROTEIN"/>
    <property type="match status" value="1"/>
</dbReference>
<evidence type="ECO:0000256" key="1">
    <source>
        <dbReference type="SAM" id="SignalP"/>
    </source>
</evidence>
<comment type="caution">
    <text evidence="2">The sequence shown here is derived from an EMBL/GenBank/DDBJ whole genome shotgun (WGS) entry which is preliminary data.</text>
</comment>
<protein>
    <recommendedName>
        <fullName evidence="4">Pentapeptide MXKDX repeat protein</fullName>
    </recommendedName>
</protein>
<name>A0ABR5YGX5_9SPHN</name>
<organism evidence="2 3">
    <name type="scientific">Sphingomonas hankookensis</name>
    <dbReference type="NCBI Taxonomy" id="563996"/>
    <lineage>
        <taxon>Bacteria</taxon>
        <taxon>Pseudomonadati</taxon>
        <taxon>Pseudomonadota</taxon>
        <taxon>Alphaproteobacteria</taxon>
        <taxon>Sphingomonadales</taxon>
        <taxon>Sphingomonadaceae</taxon>
        <taxon>Sphingomonas</taxon>
    </lineage>
</organism>
<evidence type="ECO:0008006" key="4">
    <source>
        <dbReference type="Google" id="ProtNLM"/>
    </source>
</evidence>
<dbReference type="EMBL" id="LQQO01000001">
    <property type="protein sequence ID" value="KZE18630.1"/>
    <property type="molecule type" value="Genomic_DNA"/>
</dbReference>
<keyword evidence="1" id="KW-0732">Signal</keyword>
<sequence length="90" mass="9283">MRAFSKILTGSIIAGAALALSACGGNTETTADNATITDLNSTDMMDGTMSDNMTAVDGAMGNDTMMMSNDSMMMSNDTMMSNEAGMTNAM</sequence>
<dbReference type="RefSeq" id="WP_066687061.1">
    <property type="nucleotide sequence ID" value="NZ_CP117025.1"/>
</dbReference>
<evidence type="ECO:0000313" key="2">
    <source>
        <dbReference type="EMBL" id="KZE18630.1"/>
    </source>
</evidence>
<keyword evidence="3" id="KW-1185">Reference proteome</keyword>
<reference evidence="3" key="1">
    <citation type="submission" date="2016-01" db="EMBL/GenBank/DDBJ databases">
        <title>Draft genome of Chromobacterium sp. F49.</title>
        <authorList>
            <person name="Hong K.W."/>
        </authorList>
    </citation>
    <scope>NUCLEOTIDE SEQUENCE [LARGE SCALE GENOMIC DNA]</scope>
    <source>
        <strain evidence="3">CN3</strain>
    </source>
</reference>
<gene>
    <name evidence="2" type="ORF">AVT10_00830</name>
</gene>
<feature type="signal peptide" evidence="1">
    <location>
        <begin position="1"/>
        <end position="21"/>
    </location>
</feature>
<accession>A0ABR5YGX5</accession>
<proteinExistence type="predicted"/>
<evidence type="ECO:0000313" key="3">
    <source>
        <dbReference type="Proteomes" id="UP000076609"/>
    </source>
</evidence>